<name>A0ABR1ULX3_9PEZI</name>
<comment type="caution">
    <text evidence="4">The sequence shown here is derived from an EMBL/GenBank/DDBJ whole genome shotgun (WGS) entry which is preliminary data.</text>
</comment>
<keyword evidence="5" id="KW-1185">Reference proteome</keyword>
<evidence type="ECO:0000256" key="1">
    <source>
        <dbReference type="SAM" id="MobiDB-lite"/>
    </source>
</evidence>
<organism evidence="4 5">
    <name type="scientific">Apiospora saccharicola</name>
    <dbReference type="NCBI Taxonomy" id="335842"/>
    <lineage>
        <taxon>Eukaryota</taxon>
        <taxon>Fungi</taxon>
        <taxon>Dikarya</taxon>
        <taxon>Ascomycota</taxon>
        <taxon>Pezizomycotina</taxon>
        <taxon>Sordariomycetes</taxon>
        <taxon>Xylariomycetidae</taxon>
        <taxon>Amphisphaeriales</taxon>
        <taxon>Apiosporaceae</taxon>
        <taxon>Apiospora</taxon>
    </lineage>
</organism>
<proteinExistence type="predicted"/>
<keyword evidence="2" id="KW-1133">Transmembrane helix</keyword>
<feature type="domain" description="Acyltransferase 3" evidence="3">
    <location>
        <begin position="94"/>
        <end position="515"/>
    </location>
</feature>
<dbReference type="Proteomes" id="UP001446871">
    <property type="component" value="Unassembled WGS sequence"/>
</dbReference>
<evidence type="ECO:0000256" key="2">
    <source>
        <dbReference type="SAM" id="Phobius"/>
    </source>
</evidence>
<accession>A0ABR1ULX3</accession>
<feature type="compositionally biased region" description="Polar residues" evidence="1">
    <location>
        <begin position="1"/>
        <end position="24"/>
    </location>
</feature>
<evidence type="ECO:0000259" key="3">
    <source>
        <dbReference type="Pfam" id="PF01757"/>
    </source>
</evidence>
<keyword evidence="2" id="KW-0812">Transmembrane</keyword>
<protein>
    <submittedName>
        <fullName evidence="4">Hard surface-induced protein</fullName>
    </submittedName>
</protein>
<reference evidence="4 5" key="1">
    <citation type="submission" date="2023-01" db="EMBL/GenBank/DDBJ databases">
        <title>Analysis of 21 Apiospora genomes using comparative genomics revels a genus with tremendous synthesis potential of carbohydrate active enzymes and secondary metabolites.</title>
        <authorList>
            <person name="Sorensen T."/>
        </authorList>
    </citation>
    <scope>NUCLEOTIDE SEQUENCE [LARGE SCALE GENOMIC DNA]</scope>
    <source>
        <strain evidence="4 5">CBS 83171</strain>
    </source>
</reference>
<feature type="transmembrane region" description="Helical" evidence="2">
    <location>
        <begin position="500"/>
        <end position="520"/>
    </location>
</feature>
<feature type="transmembrane region" description="Helical" evidence="2">
    <location>
        <begin position="99"/>
        <end position="119"/>
    </location>
</feature>
<gene>
    <name evidence="4" type="ORF">PG996_009837</name>
</gene>
<sequence>MPHQINASPQSTEYHLMTTSSSTSDDGHPQEEESILVEAELHETSSGHAASSLSRKPGKGRLRQALIELLPSFLHPSSRQHGGEEPPRPMSSTAWLDGLRGYAAFFVVWHHISLLWFSWSLHDGYAGLETDHLLQLPILRLAISGPPHVFIFFVVSGYALSHKTLRLLRATNKPATEESYAALASSAFRRHPRLFIPPVVLNLPTVLIAYAGLFGGSQEGGGQMPGAALKSIDPKAFETLGAQLGDYVRTALELVDPLAHRPDWPWAYNPATWTLPHEFHGSLLVYGVLLALSRCKNSVRLLAVVGVASWALYFVYWPEFLFLGGILLADLRLQSRRGTQEAGEEDEEKSSTISGEWKPAGTCSNTGWKSVVSRTASNRYLQTTIQITMYVLALYVLGAPKWDRGGDKASGYVWLAQLVPSQYVAAGKPDHFWGPIAAVALIFILDRSPLLQRLFTTAVAKYLGRISYSLYLVHGPLLHCLGWWAGKFFLGFTGSGTNSSYVLGVTCAVIVLWVVTIWVADLGWRYVDAPAVRFAAWVHRKVALSK</sequence>
<feature type="transmembrane region" description="Helical" evidence="2">
    <location>
        <begin position="462"/>
        <end position="485"/>
    </location>
</feature>
<feature type="transmembrane region" description="Helical" evidence="2">
    <location>
        <begin position="139"/>
        <end position="160"/>
    </location>
</feature>
<dbReference type="PANTHER" id="PTHR23028">
    <property type="entry name" value="ACETYLTRANSFERASE"/>
    <property type="match status" value="1"/>
</dbReference>
<evidence type="ECO:0000313" key="4">
    <source>
        <dbReference type="EMBL" id="KAK8059907.1"/>
    </source>
</evidence>
<dbReference type="Pfam" id="PF01757">
    <property type="entry name" value="Acyl_transf_3"/>
    <property type="match status" value="1"/>
</dbReference>
<evidence type="ECO:0000313" key="5">
    <source>
        <dbReference type="Proteomes" id="UP001446871"/>
    </source>
</evidence>
<dbReference type="PANTHER" id="PTHR23028:SF134">
    <property type="entry name" value="PUTATIVE (AFU_ORTHOLOGUE AFUA_4G08520)-RELATED"/>
    <property type="match status" value="1"/>
</dbReference>
<dbReference type="InterPro" id="IPR002656">
    <property type="entry name" value="Acyl_transf_3_dom"/>
</dbReference>
<feature type="transmembrane region" description="Helical" evidence="2">
    <location>
        <begin position="194"/>
        <end position="215"/>
    </location>
</feature>
<dbReference type="InterPro" id="IPR050879">
    <property type="entry name" value="Acyltransferase_3"/>
</dbReference>
<feature type="transmembrane region" description="Helical" evidence="2">
    <location>
        <begin position="380"/>
        <end position="397"/>
    </location>
</feature>
<keyword evidence="2" id="KW-0472">Membrane</keyword>
<feature type="transmembrane region" description="Helical" evidence="2">
    <location>
        <begin position="432"/>
        <end position="450"/>
    </location>
</feature>
<feature type="region of interest" description="Disordered" evidence="1">
    <location>
        <begin position="339"/>
        <end position="365"/>
    </location>
</feature>
<dbReference type="EMBL" id="JAQQWM010000006">
    <property type="protein sequence ID" value="KAK8059907.1"/>
    <property type="molecule type" value="Genomic_DNA"/>
</dbReference>
<feature type="region of interest" description="Disordered" evidence="1">
    <location>
        <begin position="1"/>
        <end position="34"/>
    </location>
</feature>